<keyword evidence="1 2" id="KW-0408">Iron</keyword>
<dbReference type="Pfam" id="PF00067">
    <property type="entry name" value="p450"/>
    <property type="match status" value="1"/>
</dbReference>
<dbReference type="AlphaFoldDB" id="A0A7J7N7J1"/>
<gene>
    <name evidence="3" type="ORF">GIB67_013795</name>
</gene>
<keyword evidence="2" id="KW-0503">Monooxygenase</keyword>
<evidence type="ECO:0000313" key="4">
    <source>
        <dbReference type="Proteomes" id="UP000541444"/>
    </source>
</evidence>
<dbReference type="PRINTS" id="PR00463">
    <property type="entry name" value="EP450I"/>
</dbReference>
<dbReference type="GO" id="GO:0044550">
    <property type="term" value="P:secondary metabolite biosynthetic process"/>
    <property type="evidence" value="ECO:0007669"/>
    <property type="project" value="UniProtKB-ARBA"/>
</dbReference>
<keyword evidence="2" id="KW-0560">Oxidoreductase</keyword>
<dbReference type="InterPro" id="IPR036396">
    <property type="entry name" value="Cyt_P450_sf"/>
</dbReference>
<name>A0A7J7N7J1_9MAGN</name>
<dbReference type="EMBL" id="JACGCM010001000">
    <property type="protein sequence ID" value="KAF6163096.1"/>
    <property type="molecule type" value="Genomic_DNA"/>
</dbReference>
<dbReference type="Gene3D" id="1.10.630.10">
    <property type="entry name" value="Cytochrome P450"/>
    <property type="match status" value="1"/>
</dbReference>
<dbReference type="GO" id="GO:0004497">
    <property type="term" value="F:monooxygenase activity"/>
    <property type="evidence" value="ECO:0007669"/>
    <property type="project" value="UniProtKB-KW"/>
</dbReference>
<dbReference type="Proteomes" id="UP000541444">
    <property type="component" value="Unassembled WGS sequence"/>
</dbReference>
<dbReference type="OrthoDB" id="6764281at2759"/>
<dbReference type="GO" id="GO:0005506">
    <property type="term" value="F:iron ion binding"/>
    <property type="evidence" value="ECO:0007669"/>
    <property type="project" value="InterPro"/>
</dbReference>
<comment type="caution">
    <text evidence="3">The sequence shown here is derived from an EMBL/GenBank/DDBJ whole genome shotgun (WGS) entry which is preliminary data.</text>
</comment>
<keyword evidence="1 2" id="KW-0349">Heme</keyword>
<dbReference type="InterPro" id="IPR001128">
    <property type="entry name" value="Cyt_P450"/>
</dbReference>
<accession>A0A7J7N7J1</accession>
<dbReference type="GO" id="GO:0020037">
    <property type="term" value="F:heme binding"/>
    <property type="evidence" value="ECO:0007669"/>
    <property type="project" value="InterPro"/>
</dbReference>
<dbReference type="InterPro" id="IPR017972">
    <property type="entry name" value="Cyt_P450_CS"/>
</dbReference>
<protein>
    <recommendedName>
        <fullName evidence="5">Cytochrome P450</fullName>
    </recommendedName>
</protein>
<dbReference type="PRINTS" id="PR00385">
    <property type="entry name" value="P450"/>
</dbReference>
<keyword evidence="4" id="KW-1185">Reference proteome</keyword>
<dbReference type="PROSITE" id="PS00086">
    <property type="entry name" value="CYTOCHROME_P450"/>
    <property type="match status" value="1"/>
</dbReference>
<sequence length="148" mass="17073">MAEIMKHPKIMKKVYEELEKVVGRNTQVEEYHTPKLHYLNVMVKETLRLHPVGPILIPYSSSESCIVGRYTIPKDTNVHVNVCAIQRDLEIWEYTLEFKPERFLSVTGKSNCIGNDFTYMPFGSGRRVCAGIALVERMLPHILTSMLY</sequence>
<dbReference type="GO" id="GO:0016705">
    <property type="term" value="F:oxidoreductase activity, acting on paired donors, with incorporation or reduction of molecular oxygen"/>
    <property type="evidence" value="ECO:0007669"/>
    <property type="project" value="InterPro"/>
</dbReference>
<evidence type="ECO:0000256" key="1">
    <source>
        <dbReference type="PIRSR" id="PIRSR602401-1"/>
    </source>
</evidence>
<evidence type="ECO:0000256" key="2">
    <source>
        <dbReference type="RuleBase" id="RU000461"/>
    </source>
</evidence>
<reference evidence="3 4" key="1">
    <citation type="journal article" date="2020" name="IScience">
        <title>Genome Sequencing of the Endangered Kingdonia uniflora (Circaeasteraceae, Ranunculales) Reveals Potential Mechanisms of Evolutionary Specialization.</title>
        <authorList>
            <person name="Sun Y."/>
            <person name="Deng T."/>
            <person name="Zhang A."/>
            <person name="Moore M.J."/>
            <person name="Landis J.B."/>
            <person name="Lin N."/>
            <person name="Zhang H."/>
            <person name="Zhang X."/>
            <person name="Huang J."/>
            <person name="Zhang X."/>
            <person name="Sun H."/>
            <person name="Wang H."/>
        </authorList>
    </citation>
    <scope>NUCLEOTIDE SEQUENCE [LARGE SCALE GENOMIC DNA]</scope>
    <source>
        <strain evidence="3">TB1705</strain>
        <tissue evidence="3">Leaf</tissue>
    </source>
</reference>
<dbReference type="PANTHER" id="PTHR47951">
    <property type="entry name" value="OS08G0547900 PROTEIN"/>
    <property type="match status" value="1"/>
</dbReference>
<dbReference type="InterPro" id="IPR002401">
    <property type="entry name" value="Cyt_P450_E_grp-I"/>
</dbReference>
<evidence type="ECO:0000313" key="3">
    <source>
        <dbReference type="EMBL" id="KAF6163096.1"/>
    </source>
</evidence>
<dbReference type="SUPFAM" id="SSF48264">
    <property type="entry name" value="Cytochrome P450"/>
    <property type="match status" value="1"/>
</dbReference>
<proteinExistence type="inferred from homology"/>
<evidence type="ECO:0008006" key="5">
    <source>
        <dbReference type="Google" id="ProtNLM"/>
    </source>
</evidence>
<comment type="cofactor">
    <cofactor evidence="1">
        <name>heme</name>
        <dbReference type="ChEBI" id="CHEBI:30413"/>
    </cofactor>
</comment>
<comment type="similarity">
    <text evidence="2">Belongs to the cytochrome P450 family.</text>
</comment>
<dbReference type="PANTHER" id="PTHR47951:SF3">
    <property type="entry name" value="CYTOCHROME P450, FAMILY 706, SUBFAMILY A, POLYPEPTIDE 4"/>
    <property type="match status" value="1"/>
</dbReference>
<feature type="binding site" description="axial binding residue" evidence="1">
    <location>
        <position position="129"/>
    </location>
    <ligand>
        <name>heme</name>
        <dbReference type="ChEBI" id="CHEBI:30413"/>
    </ligand>
    <ligandPart>
        <name>Fe</name>
        <dbReference type="ChEBI" id="CHEBI:18248"/>
    </ligandPart>
</feature>
<organism evidence="3 4">
    <name type="scientific">Kingdonia uniflora</name>
    <dbReference type="NCBI Taxonomy" id="39325"/>
    <lineage>
        <taxon>Eukaryota</taxon>
        <taxon>Viridiplantae</taxon>
        <taxon>Streptophyta</taxon>
        <taxon>Embryophyta</taxon>
        <taxon>Tracheophyta</taxon>
        <taxon>Spermatophyta</taxon>
        <taxon>Magnoliopsida</taxon>
        <taxon>Ranunculales</taxon>
        <taxon>Circaeasteraceae</taxon>
        <taxon>Kingdonia</taxon>
    </lineage>
</organism>
<keyword evidence="1 2" id="KW-0479">Metal-binding</keyword>